<evidence type="ECO:0000313" key="4">
    <source>
        <dbReference type="Proteomes" id="UP000274117"/>
    </source>
</evidence>
<evidence type="ECO:0000313" key="3">
    <source>
        <dbReference type="EMBL" id="RRR52652.1"/>
    </source>
</evidence>
<sequence length="386" mass="43287">MKPNDPFTYLKAGNFAPDVISLSKCYQPIIGLDALALYYYLYSFGDSGQGRYQWTSILNHMNVGFHRLQQALDILSAVGLLKIYQLDETRGLELMPPLSVGEFLGKPLYRHLLEQRIGEVSVENLIPASPSQDKNVSKSFSDVFDVEGQISPVVKSKRDFDWSAFKAMMAKDQLRFQDETDDVIALSHIAERSGWTWLETYRKAKETAIGQVISTKRLSQSDQASAKQTSGLTDQEKIIVREAKSKSSLEFLVFIKEQRKAAVTQSERKCLTDLAQIGLLDEVINVLVLYTFNKVDSANLNEKYALKLGNDFSYKGIGNAEAAVLYLRELKAGNNKKASAQNKQVSATNVPDWSKEEVKQEQTREGQAQLAALYRELEEMETQGGG</sequence>
<name>A0A426TDP9_STRSU</name>
<dbReference type="EMBL" id="RSDO01000009">
    <property type="protein sequence ID" value="RRR52652.1"/>
    <property type="molecule type" value="Genomic_DNA"/>
</dbReference>
<dbReference type="InterPro" id="IPR058660">
    <property type="entry name" value="WHD_DnaB"/>
</dbReference>
<dbReference type="Pfam" id="PF25888">
    <property type="entry name" value="WHD_DnaB"/>
    <property type="match status" value="1"/>
</dbReference>
<evidence type="ECO:0000256" key="1">
    <source>
        <dbReference type="SAM" id="MobiDB-lite"/>
    </source>
</evidence>
<evidence type="ECO:0000259" key="2">
    <source>
        <dbReference type="Pfam" id="PF25888"/>
    </source>
</evidence>
<protein>
    <submittedName>
        <fullName evidence="3">Replication initiation/membrane attachment protein</fullName>
    </submittedName>
</protein>
<comment type="caution">
    <text evidence="3">The sequence shown here is derived from an EMBL/GenBank/DDBJ whole genome shotgun (WGS) entry which is preliminary data.</text>
</comment>
<proteinExistence type="predicted"/>
<feature type="region of interest" description="Disordered" evidence="1">
    <location>
        <begin position="338"/>
        <end position="364"/>
    </location>
</feature>
<dbReference type="RefSeq" id="WP_105122973.1">
    <property type="nucleotide sequence ID" value="NZ_POIP01000501.1"/>
</dbReference>
<dbReference type="Proteomes" id="UP000274117">
    <property type="component" value="Unassembled WGS sequence"/>
</dbReference>
<feature type="domain" description="Replicative helicase loading/DNA remodeling protein DnaB N-terminal winged helix" evidence="2">
    <location>
        <begin position="1"/>
        <end position="223"/>
    </location>
</feature>
<gene>
    <name evidence="3" type="ORF">EI998_05860</name>
</gene>
<accession>A0A426TDP9</accession>
<organism evidence="3 4">
    <name type="scientific">Streptococcus suis</name>
    <dbReference type="NCBI Taxonomy" id="1307"/>
    <lineage>
        <taxon>Bacteria</taxon>
        <taxon>Bacillati</taxon>
        <taxon>Bacillota</taxon>
        <taxon>Bacilli</taxon>
        <taxon>Lactobacillales</taxon>
        <taxon>Streptococcaceae</taxon>
        <taxon>Streptococcus</taxon>
    </lineage>
</organism>
<dbReference type="AlphaFoldDB" id="A0A426TDP9"/>
<dbReference type="OrthoDB" id="2082007at2"/>
<reference evidence="3 4" key="1">
    <citation type="submission" date="2018-11" db="EMBL/GenBank/DDBJ databases">
        <authorList>
            <person name="Stevens M.J."/>
            <person name="Cernela N."/>
            <person name="Spoerry Serrano N."/>
            <person name="Schmitt S."/>
            <person name="Schrenzel J."/>
            <person name="Stephan R."/>
        </authorList>
    </citation>
    <scope>NUCLEOTIDE SEQUENCE [LARGE SCALE GENOMIC DNA]</scope>
    <source>
        <strain evidence="3 4">PP422</strain>
    </source>
</reference>
<feature type="compositionally biased region" description="Basic and acidic residues" evidence="1">
    <location>
        <begin position="353"/>
        <end position="364"/>
    </location>
</feature>
<reference evidence="3 4" key="2">
    <citation type="submission" date="2018-12" db="EMBL/GenBank/DDBJ databases">
        <title>Whole-genome sequences of fifteen clinical Streptococcus suis strains isolated from pigs between 2006 and 2018.</title>
        <authorList>
            <person name="Stevens M.J.A."/>
            <person name="Cernela N."/>
            <person name="Spoerry Serrano N."/>
            <person name="Schmitt S."/>
            <person name="Schrenzel J."/>
            <person name="Stephan R."/>
        </authorList>
    </citation>
    <scope>NUCLEOTIDE SEQUENCE [LARGE SCALE GENOMIC DNA]</scope>
    <source>
        <strain evidence="3 4">PP422</strain>
    </source>
</reference>
<feature type="compositionally biased region" description="Polar residues" evidence="1">
    <location>
        <begin position="338"/>
        <end position="351"/>
    </location>
</feature>